<sequence>MGELFPKDNNLQIALVENLYAILKSDSEKQAAEKAEQESQSWPQNYREYYFLSIAPAVCTTGKWVLEPLGLYFTFSGVTTNEAGHPGEKCL</sequence>
<dbReference type="Proteomes" id="UP000887565">
    <property type="component" value="Unplaced"/>
</dbReference>
<name>A0A915HNU1_ROMCU</name>
<accession>A0A915HNU1</accession>
<protein>
    <submittedName>
        <fullName evidence="2">Uncharacterized protein</fullName>
    </submittedName>
</protein>
<organism evidence="1 2">
    <name type="scientific">Romanomermis culicivorax</name>
    <name type="common">Nematode worm</name>
    <dbReference type="NCBI Taxonomy" id="13658"/>
    <lineage>
        <taxon>Eukaryota</taxon>
        <taxon>Metazoa</taxon>
        <taxon>Ecdysozoa</taxon>
        <taxon>Nematoda</taxon>
        <taxon>Enoplea</taxon>
        <taxon>Dorylaimia</taxon>
        <taxon>Mermithida</taxon>
        <taxon>Mermithoidea</taxon>
        <taxon>Mermithidae</taxon>
        <taxon>Romanomermis</taxon>
    </lineage>
</organism>
<evidence type="ECO:0000313" key="1">
    <source>
        <dbReference type="Proteomes" id="UP000887565"/>
    </source>
</evidence>
<proteinExistence type="predicted"/>
<dbReference type="WBParaSite" id="nRc.2.0.1.t03374-RA">
    <property type="protein sequence ID" value="nRc.2.0.1.t03374-RA"/>
    <property type="gene ID" value="nRc.2.0.1.g03374"/>
</dbReference>
<reference evidence="2" key="1">
    <citation type="submission" date="2022-11" db="UniProtKB">
        <authorList>
            <consortium name="WormBaseParasite"/>
        </authorList>
    </citation>
    <scope>IDENTIFICATION</scope>
</reference>
<evidence type="ECO:0000313" key="2">
    <source>
        <dbReference type="WBParaSite" id="nRc.2.0.1.t03374-RA"/>
    </source>
</evidence>
<dbReference type="AlphaFoldDB" id="A0A915HNU1"/>
<keyword evidence="1" id="KW-1185">Reference proteome</keyword>